<gene>
    <name evidence="1" type="ORF">BDR25DRAFT_306977</name>
</gene>
<sequence>MGTQFESQQRTMMFAENIFEGWLSMPSMEALLNDGTEMSSEHSTTTISPQSQRQEDIAFGITQADPPARNETPKASKNTPVDDAAGRKRRGHTKSRLGCISCKKRKIKCQEIWPSCTNCVKRGCACRYPTVFKHTQHDRIVSEVMSSPRQFVKLSETPKMFSANDMRLFHHFLIAAHPCIPIKHESVWIQDMPTFSHHYDYLMHAILALAGSHLSMFIDDPRGNMALSHRQTAIKGLEEAFARWPPKADEAHVMLATSYLLAFQAGYMPDGFLDNILSLRGCAFLSQFILSNRLEGAFSVEPNLHSTGLELKLRNFPSLDQTLVRNALRSTVHFSHLLEADTTQDIEKALFAQLVESIRPLCIYFPPSESPDPPASSRSSSTGSWECSLASRLATPLPSPTNINNPILPGDLPVTLNEVIARGRGFIEDIPPGHVPDPFRALNALMSTLVILTTWPQDAVLHLMSPSNKLGMITMAHFGAIRIIVTPLSAPESALNTPVKAMIEWCEKIIDAVEDDENIKWSQYVEWPATIFRTLRGYLNQKHGLTLGDIHERLVKDAAAFLEGRPGCILR</sequence>
<dbReference type="EMBL" id="MU003533">
    <property type="protein sequence ID" value="KAF2464909.1"/>
    <property type="molecule type" value="Genomic_DNA"/>
</dbReference>
<keyword evidence="2" id="KW-1185">Reference proteome</keyword>
<name>A0ACB6QD12_9PLEO</name>
<proteinExistence type="predicted"/>
<dbReference type="Proteomes" id="UP000799755">
    <property type="component" value="Unassembled WGS sequence"/>
</dbReference>
<protein>
    <submittedName>
        <fullName evidence="1">Uncharacterized protein</fullName>
    </submittedName>
</protein>
<evidence type="ECO:0000313" key="2">
    <source>
        <dbReference type="Proteomes" id="UP000799755"/>
    </source>
</evidence>
<accession>A0ACB6QD12</accession>
<reference evidence="1" key="1">
    <citation type="journal article" date="2020" name="Stud. Mycol.">
        <title>101 Dothideomycetes genomes: a test case for predicting lifestyles and emergence of pathogens.</title>
        <authorList>
            <person name="Haridas S."/>
            <person name="Albert R."/>
            <person name="Binder M."/>
            <person name="Bloem J."/>
            <person name="Labutti K."/>
            <person name="Salamov A."/>
            <person name="Andreopoulos B."/>
            <person name="Baker S."/>
            <person name="Barry K."/>
            <person name="Bills G."/>
            <person name="Bluhm B."/>
            <person name="Cannon C."/>
            <person name="Castanera R."/>
            <person name="Culley D."/>
            <person name="Daum C."/>
            <person name="Ezra D."/>
            <person name="Gonzalez J."/>
            <person name="Henrissat B."/>
            <person name="Kuo A."/>
            <person name="Liang C."/>
            <person name="Lipzen A."/>
            <person name="Lutzoni F."/>
            <person name="Magnuson J."/>
            <person name="Mondo S."/>
            <person name="Nolan M."/>
            <person name="Ohm R."/>
            <person name="Pangilinan J."/>
            <person name="Park H.-J."/>
            <person name="Ramirez L."/>
            <person name="Alfaro M."/>
            <person name="Sun H."/>
            <person name="Tritt A."/>
            <person name="Yoshinaga Y."/>
            <person name="Zwiers L.-H."/>
            <person name="Turgeon B."/>
            <person name="Goodwin S."/>
            <person name="Spatafora J."/>
            <person name="Crous P."/>
            <person name="Grigoriev I."/>
        </authorList>
    </citation>
    <scope>NUCLEOTIDE SEQUENCE</scope>
    <source>
        <strain evidence="1">ATCC 200398</strain>
    </source>
</reference>
<evidence type="ECO:0000313" key="1">
    <source>
        <dbReference type="EMBL" id="KAF2464909.1"/>
    </source>
</evidence>
<organism evidence="1 2">
    <name type="scientific">Lindgomyces ingoldianus</name>
    <dbReference type="NCBI Taxonomy" id="673940"/>
    <lineage>
        <taxon>Eukaryota</taxon>
        <taxon>Fungi</taxon>
        <taxon>Dikarya</taxon>
        <taxon>Ascomycota</taxon>
        <taxon>Pezizomycotina</taxon>
        <taxon>Dothideomycetes</taxon>
        <taxon>Pleosporomycetidae</taxon>
        <taxon>Pleosporales</taxon>
        <taxon>Lindgomycetaceae</taxon>
        <taxon>Lindgomyces</taxon>
    </lineage>
</organism>
<comment type="caution">
    <text evidence="1">The sequence shown here is derived from an EMBL/GenBank/DDBJ whole genome shotgun (WGS) entry which is preliminary data.</text>
</comment>